<accession>A0ABT1WQC3</accession>
<protein>
    <submittedName>
        <fullName evidence="4">Alpha-glucosidase</fullName>
    </submittedName>
</protein>
<comment type="caution">
    <text evidence="4">The sequence shown here is derived from an EMBL/GenBank/DDBJ whole genome shotgun (WGS) entry which is preliminary data.</text>
</comment>
<dbReference type="Gene3D" id="2.60.40.1180">
    <property type="entry name" value="Golgi alpha-mannosidase II"/>
    <property type="match status" value="1"/>
</dbReference>
<keyword evidence="2" id="KW-0326">Glycosidase</keyword>
<dbReference type="EMBL" id="JANHNZ010000011">
    <property type="protein sequence ID" value="MCQ9210696.1"/>
    <property type="molecule type" value="Genomic_DNA"/>
</dbReference>
<evidence type="ECO:0000256" key="2">
    <source>
        <dbReference type="ARBA" id="ARBA00023295"/>
    </source>
</evidence>
<reference evidence="4" key="2">
    <citation type="journal article" date="2023" name="Curr. Microbiol.">
        <title>Granulicatella seriolae sp. nov., a Novel Facultative Anaerobe Isolated from Yellowtail Marine Fish.</title>
        <authorList>
            <person name="Lee M."/>
            <person name="Choi Y.J."/>
            <person name="Farooq A."/>
            <person name="Jeong J.B."/>
            <person name="Jung M.Y."/>
        </authorList>
    </citation>
    <scope>NUCLEOTIDE SEQUENCE</scope>
    <source>
        <strain evidence="4">S8</strain>
    </source>
</reference>
<comment type="similarity">
    <text evidence="1">Belongs to the glycosyl hydrolase 13 family.</text>
</comment>
<organism evidence="4 5">
    <name type="scientific">Granulicatella seriolae</name>
    <dbReference type="NCBI Taxonomy" id="2967226"/>
    <lineage>
        <taxon>Bacteria</taxon>
        <taxon>Bacillati</taxon>
        <taxon>Bacillota</taxon>
        <taxon>Bacilli</taxon>
        <taxon>Lactobacillales</taxon>
        <taxon>Carnobacteriaceae</taxon>
        <taxon>Granulicatella</taxon>
    </lineage>
</organism>
<dbReference type="CDD" id="cd11333">
    <property type="entry name" value="AmyAc_SI_OligoGlu_DGase"/>
    <property type="match status" value="1"/>
</dbReference>
<dbReference type="PANTHER" id="PTHR10357">
    <property type="entry name" value="ALPHA-AMYLASE FAMILY MEMBER"/>
    <property type="match status" value="1"/>
</dbReference>
<feature type="domain" description="Glycosyl hydrolase family 13 catalytic" evidence="3">
    <location>
        <begin position="16"/>
        <end position="415"/>
    </location>
</feature>
<gene>
    <name evidence="4" type="ORF">NPA36_09060</name>
</gene>
<dbReference type="SMART" id="SM00642">
    <property type="entry name" value="Aamy"/>
    <property type="match status" value="1"/>
</dbReference>
<dbReference type="Gene3D" id="3.20.20.80">
    <property type="entry name" value="Glycosidases"/>
    <property type="match status" value="1"/>
</dbReference>
<dbReference type="SUPFAM" id="SSF51445">
    <property type="entry name" value="(Trans)glycosidases"/>
    <property type="match status" value="1"/>
</dbReference>
<reference evidence="4" key="3">
    <citation type="journal article" date="2023" name="Microbiol. Resour. Announc.">
        <title>Draft Genome Sequence of Granulicatella sp. Strain S8, Isolated from a Marine Fish, Seriola quinqueradiata.</title>
        <authorList>
            <person name="Lee M."/>
            <person name="Farooq A."/>
            <person name="Jeong J.B."/>
            <person name="Jung M.Y."/>
        </authorList>
    </citation>
    <scope>NUCLEOTIDE SEQUENCE</scope>
    <source>
        <strain evidence="4">S8</strain>
    </source>
</reference>
<dbReference type="PANTHER" id="PTHR10357:SF179">
    <property type="entry name" value="NEUTRAL AND BASIC AMINO ACID TRANSPORT PROTEIN RBAT"/>
    <property type="match status" value="1"/>
</dbReference>
<keyword evidence="2" id="KW-0378">Hydrolase</keyword>
<evidence type="ECO:0000259" key="3">
    <source>
        <dbReference type="SMART" id="SM00642"/>
    </source>
</evidence>
<dbReference type="InterPro" id="IPR006047">
    <property type="entry name" value="GH13_cat_dom"/>
</dbReference>
<keyword evidence="5" id="KW-1185">Reference proteome</keyword>
<dbReference type="Gene3D" id="3.90.400.10">
    <property type="entry name" value="Oligo-1,6-glucosidase, Domain 2"/>
    <property type="match status" value="1"/>
</dbReference>
<evidence type="ECO:0000313" key="4">
    <source>
        <dbReference type="EMBL" id="MCQ9210696.1"/>
    </source>
</evidence>
<dbReference type="Pfam" id="PF00128">
    <property type="entry name" value="Alpha-amylase"/>
    <property type="match status" value="1"/>
</dbReference>
<dbReference type="InterPro" id="IPR013780">
    <property type="entry name" value="Glyco_hydro_b"/>
</dbReference>
<dbReference type="InterPro" id="IPR045857">
    <property type="entry name" value="O16G_dom_2"/>
</dbReference>
<dbReference type="RefSeq" id="WP_256945807.1">
    <property type="nucleotide sequence ID" value="NZ_JANHNZ010000011.1"/>
</dbReference>
<sequence length="566" mass="65469">MTNQVEPWWHGIVLYQVYPKSFQDSNNDGIGDIKGITSRLDYLKDLGVNMLWLNPVFASPQVDNGYDVSDYHSIDPEFGTMEDVEELIEEAHKRDIKIIFDFVANHTSDQHPWFLEALKGKDNPYRDYYLWADGKEGGQLAPNNWQSFFGGSVWEYDANSNQYYFHLFAKEMPDLNWRNPQVRQALKDIGLFWLGKGIDGFRVDAFIHIDKEDGYPDVFGLPEGEIGLAEHFYAHQPSVNGYMKDWADALRQEYPDIFIVGEASSSSPELGLWYTDPYQGGCNSVITFRYFTDDESLKDHRLPSNLQESKLEINSFKQIISAWQYTMMHRGGPTLYWNNHDLARAVSRFGNENPEFRQQSAKMLAILMYLQKGIPIIMNGEEIGMRNLQFHSLTELEAPETNAFIEKARRLGYSDEGILKNLQATIKDSSRGVMQWDDSEYAGFSEHEPWSGVNVEGIYNVRDQVGDPSSIYHFYKQVIDLKKTNFFIEAYWRLIDTNNEFYAYERQINGRVVLVICNLTDKEREFDSLHQWYGQGHTVLLENDGVRHEGTKVILPPYGASVIERI</sequence>
<reference evidence="4" key="1">
    <citation type="submission" date="2022-07" db="EMBL/GenBank/DDBJ databases">
        <authorList>
            <person name="Jung M.-Y."/>
            <person name="Lee M."/>
        </authorList>
    </citation>
    <scope>NUCLEOTIDE SEQUENCE</scope>
    <source>
        <strain evidence="4">S8</strain>
    </source>
</reference>
<dbReference type="SUPFAM" id="SSF51011">
    <property type="entry name" value="Glycosyl hydrolase domain"/>
    <property type="match status" value="1"/>
</dbReference>
<evidence type="ECO:0000256" key="1">
    <source>
        <dbReference type="ARBA" id="ARBA00008061"/>
    </source>
</evidence>
<proteinExistence type="inferred from homology"/>
<dbReference type="Proteomes" id="UP001059480">
    <property type="component" value="Unassembled WGS sequence"/>
</dbReference>
<name>A0ABT1WQC3_9LACT</name>
<dbReference type="InterPro" id="IPR017853">
    <property type="entry name" value="GH"/>
</dbReference>
<evidence type="ECO:0000313" key="5">
    <source>
        <dbReference type="Proteomes" id="UP001059480"/>
    </source>
</evidence>